<feature type="transmembrane region" description="Helical" evidence="2">
    <location>
        <begin position="41"/>
        <end position="61"/>
    </location>
</feature>
<evidence type="ECO:0000256" key="2">
    <source>
        <dbReference type="SAM" id="Phobius"/>
    </source>
</evidence>
<dbReference type="Pfam" id="PF03703">
    <property type="entry name" value="bPH_2"/>
    <property type="match status" value="1"/>
</dbReference>
<dbReference type="PANTHER" id="PTHR37938">
    <property type="entry name" value="BLL0215 PROTEIN"/>
    <property type="match status" value="1"/>
</dbReference>
<dbReference type="AlphaFoldDB" id="A0A6J4PJY8"/>
<keyword evidence="2" id="KW-0812">Transmembrane</keyword>
<dbReference type="InterPro" id="IPR005182">
    <property type="entry name" value="YdbS-like_PH"/>
</dbReference>
<evidence type="ECO:0000313" key="4">
    <source>
        <dbReference type="EMBL" id="CAA9414948.1"/>
    </source>
</evidence>
<feature type="region of interest" description="Disordered" evidence="1">
    <location>
        <begin position="179"/>
        <end position="198"/>
    </location>
</feature>
<dbReference type="PANTHER" id="PTHR37938:SF1">
    <property type="entry name" value="BLL0215 PROTEIN"/>
    <property type="match status" value="1"/>
</dbReference>
<reference evidence="4" key="1">
    <citation type="submission" date="2020-02" db="EMBL/GenBank/DDBJ databases">
        <authorList>
            <person name="Meier V. D."/>
        </authorList>
    </citation>
    <scope>NUCLEOTIDE SEQUENCE</scope>
    <source>
        <strain evidence="4">AVDCRST_MAG75</strain>
    </source>
</reference>
<keyword evidence="2" id="KW-0472">Membrane</keyword>
<sequence>MSCPPGVFDPHGSMDGMGFPDKLLGADEYVVAHLRTHAKALVLPAVGLVVAGALTGVGAALVPSEYRPGGQVAVGALGLLLAVWWAVLPFWRWRTTTYTITNRRVITRRGIISRVGTDLPLMRINDVCYDRSLMDRMLGCGTLNIQTASEGGPVALTDVPEVERVHLEMSELLFGAAPEHRTSGYADPGNRYDQVPDR</sequence>
<proteinExistence type="predicted"/>
<organism evidence="4">
    <name type="scientific">uncultured Propionibacteriaceae bacterium</name>
    <dbReference type="NCBI Taxonomy" id="257457"/>
    <lineage>
        <taxon>Bacteria</taxon>
        <taxon>Bacillati</taxon>
        <taxon>Actinomycetota</taxon>
        <taxon>Actinomycetes</taxon>
        <taxon>Propionibacteriales</taxon>
        <taxon>Propionibacteriaceae</taxon>
        <taxon>environmental samples</taxon>
    </lineage>
</organism>
<keyword evidence="2" id="KW-1133">Transmembrane helix</keyword>
<evidence type="ECO:0000259" key="3">
    <source>
        <dbReference type="Pfam" id="PF03703"/>
    </source>
</evidence>
<protein>
    <recommendedName>
        <fullName evidence="3">YdbS-like PH domain-containing protein</fullName>
    </recommendedName>
</protein>
<dbReference type="EMBL" id="CADCUO010000216">
    <property type="protein sequence ID" value="CAA9414948.1"/>
    <property type="molecule type" value="Genomic_DNA"/>
</dbReference>
<accession>A0A6J4PJY8</accession>
<evidence type="ECO:0000256" key="1">
    <source>
        <dbReference type="SAM" id="MobiDB-lite"/>
    </source>
</evidence>
<gene>
    <name evidence="4" type="ORF">AVDCRST_MAG75-3034</name>
</gene>
<feature type="transmembrane region" description="Helical" evidence="2">
    <location>
        <begin position="73"/>
        <end position="93"/>
    </location>
</feature>
<feature type="domain" description="YdbS-like PH" evidence="3">
    <location>
        <begin position="93"/>
        <end position="165"/>
    </location>
</feature>
<name>A0A6J4PJY8_9ACTN</name>